<proteinExistence type="predicted"/>
<feature type="transmembrane region" description="Helical" evidence="1">
    <location>
        <begin position="50"/>
        <end position="71"/>
    </location>
</feature>
<dbReference type="OrthoDB" id="8224664at2"/>
<evidence type="ECO:0000313" key="3">
    <source>
        <dbReference type="Proteomes" id="UP000436284"/>
    </source>
</evidence>
<keyword evidence="1" id="KW-0472">Membrane</keyword>
<feature type="transmembrane region" description="Helical" evidence="1">
    <location>
        <begin position="191"/>
        <end position="209"/>
    </location>
</feature>
<dbReference type="Proteomes" id="UP000436284">
    <property type="component" value="Unassembled WGS sequence"/>
</dbReference>
<organism evidence="2 3">
    <name type="scientific">Salinicoccus hispanicus</name>
    <dbReference type="NCBI Taxonomy" id="157225"/>
    <lineage>
        <taxon>Bacteria</taxon>
        <taxon>Bacillati</taxon>
        <taxon>Bacillota</taxon>
        <taxon>Bacilli</taxon>
        <taxon>Bacillales</taxon>
        <taxon>Staphylococcaceae</taxon>
        <taxon>Salinicoccus</taxon>
    </lineage>
</organism>
<evidence type="ECO:0000313" key="2">
    <source>
        <dbReference type="EMBL" id="MXQ52142.1"/>
    </source>
</evidence>
<keyword evidence="1" id="KW-0812">Transmembrane</keyword>
<protein>
    <recommendedName>
        <fullName evidence="4">DUF998 domain-containing protein</fullName>
    </recommendedName>
</protein>
<keyword evidence="1" id="KW-1133">Transmembrane helix</keyword>
<evidence type="ECO:0008006" key="4">
    <source>
        <dbReference type="Google" id="ProtNLM"/>
    </source>
</evidence>
<keyword evidence="3" id="KW-1185">Reference proteome</keyword>
<comment type="caution">
    <text evidence="2">The sequence shown here is derived from an EMBL/GenBank/DDBJ whole genome shotgun (WGS) entry which is preliminary data.</text>
</comment>
<feature type="transmembrane region" description="Helical" evidence="1">
    <location>
        <begin position="167"/>
        <end position="185"/>
    </location>
</feature>
<dbReference type="AlphaFoldDB" id="A0A6N8U2Z6"/>
<gene>
    <name evidence="2" type="ORF">GQ671_12780</name>
</gene>
<feature type="transmembrane region" description="Helical" evidence="1">
    <location>
        <begin position="12"/>
        <end position="30"/>
    </location>
</feature>
<sequence length="213" mass="23025">MINLTQVKKADFINLPFIISGIAFVLYPIIRPFSDEKTMEGAVVFASGEWMISHILGMVAFTFLSVGFLGLSGAFENKSSASSVYTATGLSIIGLGLTMPYYGGETFGLHAIGHAALDQQNDSLVSLEAIVRSGPGLILFIIGLILLVISTIIVANTFWKSGKHSKWTGVLLAIGMILYLPQFLADQPLRVIHGLLMAVGCFSIAWEITRSRK</sequence>
<reference evidence="2 3" key="1">
    <citation type="submission" date="2019-12" db="EMBL/GenBank/DDBJ databases">
        <title>Salinicoccus cyprini sp. nov., isolated from gastro-intestinal tract of mirror carp, Cyprinus carpio var. specularis, collected from Gobind Sagar Reservoir, Himachal Pradesh, India.</title>
        <authorList>
            <person name="Talwar C."/>
            <person name="Singh A.K."/>
            <person name="Lal R."/>
            <person name="Negi R.K."/>
        </authorList>
    </citation>
    <scope>NUCLEOTIDE SEQUENCE [LARGE SCALE GENOMIC DNA]</scope>
    <source>
        <strain evidence="2 3">J-82</strain>
    </source>
</reference>
<name>A0A6N8U2Z6_9STAP</name>
<evidence type="ECO:0000256" key="1">
    <source>
        <dbReference type="SAM" id="Phobius"/>
    </source>
</evidence>
<dbReference type="EMBL" id="WUUK01000005">
    <property type="protein sequence ID" value="MXQ52142.1"/>
    <property type="molecule type" value="Genomic_DNA"/>
</dbReference>
<dbReference type="RefSeq" id="WP_160657948.1">
    <property type="nucleotide sequence ID" value="NZ_JBHRWU010000001.1"/>
</dbReference>
<accession>A0A6N8U2Z6</accession>
<feature type="transmembrane region" description="Helical" evidence="1">
    <location>
        <begin position="83"/>
        <end position="102"/>
    </location>
</feature>
<feature type="transmembrane region" description="Helical" evidence="1">
    <location>
        <begin position="136"/>
        <end position="155"/>
    </location>
</feature>